<sequence>MKAKKYIFITAFIFVIVLIVGIFKFYPIIEKDTGRNNSGQVNKNNEWKLIWNDEFDEDKLDLKKWDYDIGNGSNGWGNNELEYYTKRNVSVADGVLTIAAKNEQAGTQTYTSGRIRTKNVKGDVLFSTTYGKIEARIKMPAGSGLWPAFWMLPVENTYGTWPLSGEIDIMEARGRLLEQIQGAIHYGNINTNNTQSFKVYNFPSGRDITDYHTYSIEWNSNRIDWYVDGRKYYSENKWYTKSEDKAIDSSYPAPFNRPFYLLLNLAVGGNFDNGAAPDNAKLPAKMQVDYVRVYQKLNLNSEKVNNSNETEKKSSASSQKGTSILKNGFFDEGKNGWKAYNTEVSELKSDGKNGCKLKAKPSNQSWNSMFIRNSLDLKPDVNYELSFRAKSSQDGQLFAISLEDSQYKSKLNQQFLTGLNWKKYNFRFKVDKESELALKFILGAVEKECSLYLRNVSIKQLKEE</sequence>
<dbReference type="STRING" id="1450648.CLORY_43370"/>
<comment type="caution">
    <text evidence="5">The sequence shown here is derived from an EMBL/GenBank/DDBJ whole genome shotgun (WGS) entry which is preliminary data.</text>
</comment>
<dbReference type="PANTHER" id="PTHR10963">
    <property type="entry name" value="GLYCOSYL HYDROLASE-RELATED"/>
    <property type="match status" value="1"/>
</dbReference>
<keyword evidence="5" id="KW-0326">Glycosidase</keyword>
<name>A0A1V4I876_9CLOT</name>
<evidence type="ECO:0000256" key="1">
    <source>
        <dbReference type="ARBA" id="ARBA00006865"/>
    </source>
</evidence>
<organism evidence="5 6">
    <name type="scientific">Clostridium oryzae</name>
    <dbReference type="NCBI Taxonomy" id="1450648"/>
    <lineage>
        <taxon>Bacteria</taxon>
        <taxon>Bacillati</taxon>
        <taxon>Bacillota</taxon>
        <taxon>Clostridia</taxon>
        <taxon>Eubacteriales</taxon>
        <taxon>Clostridiaceae</taxon>
        <taxon>Clostridium</taxon>
    </lineage>
</organism>
<dbReference type="GO" id="GO:0005975">
    <property type="term" value="P:carbohydrate metabolic process"/>
    <property type="evidence" value="ECO:0007669"/>
    <property type="project" value="InterPro"/>
</dbReference>
<dbReference type="OrthoDB" id="9809583at2"/>
<comment type="similarity">
    <text evidence="1">Belongs to the glycosyl hydrolase 16 family.</text>
</comment>
<feature type="domain" description="GH16" evidence="4">
    <location>
        <begin position="45"/>
        <end position="299"/>
    </location>
</feature>
<keyword evidence="2 5" id="KW-0378">Hydrolase</keyword>
<dbReference type="SUPFAM" id="SSF49899">
    <property type="entry name" value="Concanavalin A-like lectins/glucanases"/>
    <property type="match status" value="1"/>
</dbReference>
<dbReference type="InterPro" id="IPR003305">
    <property type="entry name" value="CenC_carb-bd"/>
</dbReference>
<accession>A0A1V4I876</accession>
<dbReference type="EMBL" id="MZGV01000102">
    <property type="protein sequence ID" value="OPJ56109.1"/>
    <property type="molecule type" value="Genomic_DNA"/>
</dbReference>
<dbReference type="InterPro" id="IPR013320">
    <property type="entry name" value="ConA-like_dom_sf"/>
</dbReference>
<dbReference type="InterPro" id="IPR008979">
    <property type="entry name" value="Galactose-bd-like_sf"/>
</dbReference>
<dbReference type="Gene3D" id="2.60.120.200">
    <property type="match status" value="1"/>
</dbReference>
<dbReference type="PROSITE" id="PS51762">
    <property type="entry name" value="GH16_2"/>
    <property type="match status" value="1"/>
</dbReference>
<dbReference type="AlphaFoldDB" id="A0A1V4I876"/>
<dbReference type="PANTHER" id="PTHR10963:SF55">
    <property type="entry name" value="GLYCOSIDE HYDROLASE FAMILY 16 PROTEIN"/>
    <property type="match status" value="1"/>
</dbReference>
<dbReference type="Pfam" id="PF02018">
    <property type="entry name" value="CBM_4_9"/>
    <property type="match status" value="1"/>
</dbReference>
<reference evidence="5 6" key="1">
    <citation type="submission" date="2017-03" db="EMBL/GenBank/DDBJ databases">
        <title>Genome sequence of Clostridium oryzae DSM 28571.</title>
        <authorList>
            <person name="Poehlein A."/>
            <person name="Daniel R."/>
        </authorList>
    </citation>
    <scope>NUCLEOTIDE SEQUENCE [LARGE SCALE GENOMIC DNA]</scope>
    <source>
        <strain evidence="5 6">DSM 28571</strain>
    </source>
</reference>
<evidence type="ECO:0000313" key="6">
    <source>
        <dbReference type="Proteomes" id="UP000190080"/>
    </source>
</evidence>
<dbReference type="GO" id="GO:0042973">
    <property type="term" value="F:glucan endo-1,3-beta-D-glucosidase activity"/>
    <property type="evidence" value="ECO:0007669"/>
    <property type="project" value="UniProtKB-EC"/>
</dbReference>
<keyword evidence="3" id="KW-1133">Transmembrane helix</keyword>
<keyword evidence="3" id="KW-0812">Transmembrane</keyword>
<dbReference type="RefSeq" id="WP_079428444.1">
    <property type="nucleotide sequence ID" value="NZ_MZGV01000102.1"/>
</dbReference>
<dbReference type="EC" id="3.2.1.39" evidence="5"/>
<evidence type="ECO:0000313" key="5">
    <source>
        <dbReference type="EMBL" id="OPJ56109.1"/>
    </source>
</evidence>
<keyword evidence="3" id="KW-0472">Membrane</keyword>
<dbReference type="Gene3D" id="2.60.120.260">
    <property type="entry name" value="Galactose-binding domain-like"/>
    <property type="match status" value="1"/>
</dbReference>
<protein>
    <submittedName>
        <fullName evidence="5">Glucan endo-1,3-beta-glucosidase A1</fullName>
        <ecNumber evidence="5">3.2.1.39</ecNumber>
    </submittedName>
</protein>
<dbReference type="Proteomes" id="UP000190080">
    <property type="component" value="Unassembled WGS sequence"/>
</dbReference>
<dbReference type="InterPro" id="IPR000757">
    <property type="entry name" value="Beta-glucanase-like"/>
</dbReference>
<gene>
    <name evidence="5" type="primary">glcA</name>
    <name evidence="5" type="ORF">CLORY_43370</name>
</gene>
<evidence type="ECO:0000256" key="2">
    <source>
        <dbReference type="ARBA" id="ARBA00022801"/>
    </source>
</evidence>
<evidence type="ECO:0000259" key="4">
    <source>
        <dbReference type="PROSITE" id="PS51762"/>
    </source>
</evidence>
<dbReference type="Pfam" id="PF00722">
    <property type="entry name" value="Glyco_hydro_16"/>
    <property type="match status" value="1"/>
</dbReference>
<keyword evidence="6" id="KW-1185">Reference proteome</keyword>
<evidence type="ECO:0000256" key="3">
    <source>
        <dbReference type="SAM" id="Phobius"/>
    </source>
</evidence>
<dbReference type="CDD" id="cd08023">
    <property type="entry name" value="GH16_laminarinase_like"/>
    <property type="match status" value="1"/>
</dbReference>
<proteinExistence type="inferred from homology"/>
<dbReference type="InterPro" id="IPR050546">
    <property type="entry name" value="Glycosyl_Hydrlase_16"/>
</dbReference>
<feature type="transmembrane region" description="Helical" evidence="3">
    <location>
        <begin position="6"/>
        <end position="26"/>
    </location>
</feature>
<dbReference type="SUPFAM" id="SSF49785">
    <property type="entry name" value="Galactose-binding domain-like"/>
    <property type="match status" value="1"/>
</dbReference>